<feature type="transmembrane region" description="Helical" evidence="2">
    <location>
        <begin position="108"/>
        <end position="128"/>
    </location>
</feature>
<proteinExistence type="predicted"/>
<comment type="caution">
    <text evidence="3">The sequence shown here is derived from an EMBL/GenBank/DDBJ whole genome shotgun (WGS) entry which is preliminary data.</text>
</comment>
<feature type="transmembrane region" description="Helical" evidence="2">
    <location>
        <begin position="34"/>
        <end position="55"/>
    </location>
</feature>
<evidence type="ECO:0000256" key="1">
    <source>
        <dbReference type="SAM" id="MobiDB-lite"/>
    </source>
</evidence>
<feature type="compositionally biased region" description="Pro residues" evidence="1">
    <location>
        <begin position="1"/>
        <end position="14"/>
    </location>
</feature>
<feature type="transmembrane region" description="Helical" evidence="2">
    <location>
        <begin position="148"/>
        <end position="173"/>
    </location>
</feature>
<dbReference type="Pfam" id="PF06197">
    <property type="entry name" value="DUF998"/>
    <property type="match status" value="1"/>
</dbReference>
<sequence length="231" mass="23593">MSRQIPIPPSPKPPTLGTDRTQTAAADRSSTRRLLAAAAVAGPLFVVSAGVQSVAREGFDLRVHPLSQLSTGDLGWVQILTFALTGLGLLALAVTHRRIVTEGVGRRAVPVLLGIAGVGFVLAGVFVMDPENGFPVGTPDGPADSMSWHGVAHSAAAAVAFTALAAAAVVLTVRAVRARQVSAAIGHGIVGLALLVPVSPETASLQVAANGLIAFTWTTVLALRLRTRALG</sequence>
<name>A0A163QWC7_9CELL</name>
<evidence type="ECO:0000313" key="3">
    <source>
        <dbReference type="EMBL" id="KZM34606.1"/>
    </source>
</evidence>
<gene>
    <name evidence="3" type="ORF">OJAG_26410</name>
</gene>
<dbReference type="OrthoDB" id="8159487at2"/>
<feature type="transmembrane region" description="Helical" evidence="2">
    <location>
        <begin position="205"/>
        <end position="225"/>
    </location>
</feature>
<evidence type="ECO:0000313" key="4">
    <source>
        <dbReference type="Proteomes" id="UP000076447"/>
    </source>
</evidence>
<feature type="transmembrane region" description="Helical" evidence="2">
    <location>
        <begin position="180"/>
        <end position="199"/>
    </location>
</feature>
<dbReference type="RefSeq" id="WP_082849061.1">
    <property type="nucleotide sequence ID" value="NZ_LRIE01000078.1"/>
</dbReference>
<reference evidence="3 4" key="1">
    <citation type="submission" date="2016-01" db="EMBL/GenBank/DDBJ databases">
        <title>Genome sequence of Oerskovia enterophila VJag, an agar and cellulose degrading bacterium.</title>
        <authorList>
            <person name="Poehlein A."/>
            <person name="Jag V."/>
            <person name="Bengelsdorf F."/>
            <person name="Duerre P."/>
            <person name="Daniel R."/>
        </authorList>
    </citation>
    <scope>NUCLEOTIDE SEQUENCE [LARGE SCALE GENOMIC DNA]</scope>
    <source>
        <strain evidence="3 4">VJag</strain>
    </source>
</reference>
<dbReference type="STRING" id="43678.OJAG_26410"/>
<organism evidence="3 4">
    <name type="scientific">Oerskovia enterophila</name>
    <dbReference type="NCBI Taxonomy" id="43678"/>
    <lineage>
        <taxon>Bacteria</taxon>
        <taxon>Bacillati</taxon>
        <taxon>Actinomycetota</taxon>
        <taxon>Actinomycetes</taxon>
        <taxon>Micrococcales</taxon>
        <taxon>Cellulomonadaceae</taxon>
        <taxon>Oerskovia</taxon>
    </lineage>
</organism>
<feature type="region of interest" description="Disordered" evidence="1">
    <location>
        <begin position="1"/>
        <end position="24"/>
    </location>
</feature>
<dbReference type="Proteomes" id="UP000076447">
    <property type="component" value="Unassembled WGS sequence"/>
</dbReference>
<keyword evidence="2" id="KW-1133">Transmembrane helix</keyword>
<dbReference type="PATRIC" id="fig|43678.3.peg.2763"/>
<dbReference type="EMBL" id="LRIE01000078">
    <property type="protein sequence ID" value="KZM34606.1"/>
    <property type="molecule type" value="Genomic_DNA"/>
</dbReference>
<keyword evidence="2" id="KW-0812">Transmembrane</keyword>
<protein>
    <recommendedName>
        <fullName evidence="5">DUF998 domain-containing protein</fullName>
    </recommendedName>
</protein>
<feature type="transmembrane region" description="Helical" evidence="2">
    <location>
        <begin position="75"/>
        <end position="96"/>
    </location>
</feature>
<evidence type="ECO:0008006" key="5">
    <source>
        <dbReference type="Google" id="ProtNLM"/>
    </source>
</evidence>
<keyword evidence="2" id="KW-0472">Membrane</keyword>
<accession>A0A163QWC7</accession>
<dbReference type="AlphaFoldDB" id="A0A163QWC7"/>
<dbReference type="InterPro" id="IPR009339">
    <property type="entry name" value="DUF998"/>
</dbReference>
<evidence type="ECO:0000256" key="2">
    <source>
        <dbReference type="SAM" id="Phobius"/>
    </source>
</evidence>